<evidence type="ECO:0000313" key="2">
    <source>
        <dbReference type="EMBL" id="KAK7861724.1"/>
    </source>
</evidence>
<accession>A0AAN9VBD5</accession>
<reference evidence="2 3" key="1">
    <citation type="submission" date="2024-03" db="EMBL/GenBank/DDBJ databases">
        <title>The genome assembly and annotation of the cricket Gryllus longicercus Weissman &amp; Gray.</title>
        <authorList>
            <person name="Szrajer S."/>
            <person name="Gray D."/>
            <person name="Ylla G."/>
        </authorList>
    </citation>
    <scope>NUCLEOTIDE SEQUENCE [LARGE SCALE GENOMIC DNA]</scope>
    <source>
        <strain evidence="2">DAG 2021-001</strain>
        <tissue evidence="2">Whole body minus gut</tissue>
    </source>
</reference>
<protein>
    <submittedName>
        <fullName evidence="2">Uncharacterized protein</fullName>
    </submittedName>
</protein>
<keyword evidence="3" id="KW-1185">Reference proteome</keyword>
<evidence type="ECO:0000313" key="3">
    <source>
        <dbReference type="Proteomes" id="UP001378592"/>
    </source>
</evidence>
<feature type="transmembrane region" description="Helical" evidence="1">
    <location>
        <begin position="153"/>
        <end position="171"/>
    </location>
</feature>
<comment type="caution">
    <text evidence="2">The sequence shown here is derived from an EMBL/GenBank/DDBJ whole genome shotgun (WGS) entry which is preliminary data.</text>
</comment>
<dbReference type="Proteomes" id="UP001378592">
    <property type="component" value="Unassembled WGS sequence"/>
</dbReference>
<keyword evidence="1" id="KW-0812">Transmembrane</keyword>
<dbReference type="PANTHER" id="PTHR33964">
    <property type="entry name" value="RE45066P-RELATED"/>
    <property type="match status" value="1"/>
</dbReference>
<name>A0AAN9VBD5_9ORTH</name>
<gene>
    <name evidence="2" type="ORF">R5R35_014582</name>
</gene>
<dbReference type="AlphaFoldDB" id="A0AAN9VBD5"/>
<dbReference type="EMBL" id="JAZDUA010000304">
    <property type="protein sequence ID" value="KAK7861724.1"/>
    <property type="molecule type" value="Genomic_DNA"/>
</dbReference>
<dbReference type="PANTHER" id="PTHR33964:SF2">
    <property type="entry name" value="IP09356P"/>
    <property type="match status" value="1"/>
</dbReference>
<evidence type="ECO:0000256" key="1">
    <source>
        <dbReference type="SAM" id="Phobius"/>
    </source>
</evidence>
<organism evidence="2 3">
    <name type="scientific">Gryllus longicercus</name>
    <dbReference type="NCBI Taxonomy" id="2509291"/>
    <lineage>
        <taxon>Eukaryota</taxon>
        <taxon>Metazoa</taxon>
        <taxon>Ecdysozoa</taxon>
        <taxon>Arthropoda</taxon>
        <taxon>Hexapoda</taxon>
        <taxon>Insecta</taxon>
        <taxon>Pterygota</taxon>
        <taxon>Neoptera</taxon>
        <taxon>Polyneoptera</taxon>
        <taxon>Orthoptera</taxon>
        <taxon>Ensifera</taxon>
        <taxon>Gryllidea</taxon>
        <taxon>Grylloidea</taxon>
        <taxon>Gryllidae</taxon>
        <taxon>Gryllinae</taxon>
        <taxon>Gryllus</taxon>
    </lineage>
</organism>
<keyword evidence="1" id="KW-0472">Membrane</keyword>
<sequence>MGCVEEYSRNCLNAKDRRLVEDQVAGANYTFHFLCDDKTFQKEYLKYTSCYRGITHQWDTCANRFMELVREEMARRNATEHQRMLELCCAKYGFLRCVYVASLHICRKEEAIFLNRIAETLSAIRVYTPICRDVDYQVCGAAPPPGALAAPPLLLQLLAVAVAVAAGALLSRPMGDARRC</sequence>
<proteinExistence type="predicted"/>
<keyword evidence="1" id="KW-1133">Transmembrane helix</keyword>